<evidence type="ECO:0000313" key="3">
    <source>
        <dbReference type="EMBL" id="OCF51681.1"/>
    </source>
</evidence>
<accession>A0A1B9I8C5</accession>
<dbReference type="EMBL" id="KV700115">
    <property type="protein sequence ID" value="OCF51681.1"/>
    <property type="molecule type" value="Genomic_DNA"/>
</dbReference>
<dbReference type="GO" id="GO:0004525">
    <property type="term" value="F:ribonuclease III activity"/>
    <property type="evidence" value="ECO:0007669"/>
    <property type="project" value="InterPro"/>
</dbReference>
<proteinExistence type="predicted"/>
<gene>
    <name evidence="3" type="ORF">I206_02396</name>
</gene>
<reference evidence="3" key="1">
    <citation type="submission" date="2013-07" db="EMBL/GenBank/DDBJ databases">
        <title>The Genome Sequence of Cryptococcus pinus CBS10737.</title>
        <authorList>
            <consortium name="The Broad Institute Genome Sequencing Platform"/>
            <person name="Cuomo C."/>
            <person name="Litvintseva A."/>
            <person name="Chen Y."/>
            <person name="Heitman J."/>
            <person name="Sun S."/>
            <person name="Springer D."/>
            <person name="Dromer F."/>
            <person name="Young S.K."/>
            <person name="Zeng Q."/>
            <person name="Gargeya S."/>
            <person name="Fitzgerald M."/>
            <person name="Abouelleil A."/>
            <person name="Alvarado L."/>
            <person name="Berlin A.M."/>
            <person name="Chapman S.B."/>
            <person name="Dewar J."/>
            <person name="Goldberg J."/>
            <person name="Griggs A."/>
            <person name="Gujja S."/>
            <person name="Hansen M."/>
            <person name="Howarth C."/>
            <person name="Imamovic A."/>
            <person name="Larimer J."/>
            <person name="McCowan C."/>
            <person name="Murphy C."/>
            <person name="Pearson M."/>
            <person name="Priest M."/>
            <person name="Roberts A."/>
            <person name="Saif S."/>
            <person name="Shea T."/>
            <person name="Sykes S."/>
            <person name="Wortman J."/>
            <person name="Nusbaum C."/>
            <person name="Birren B."/>
        </authorList>
    </citation>
    <scope>NUCLEOTIDE SEQUENCE [LARGE SCALE GENOMIC DNA]</scope>
    <source>
        <strain evidence="3">CBS 10737</strain>
    </source>
</reference>
<protein>
    <recommendedName>
        <fullName evidence="2">RNase III domain-containing protein</fullName>
    </recommendedName>
</protein>
<dbReference type="PROSITE" id="PS50142">
    <property type="entry name" value="RNASE_3_2"/>
    <property type="match status" value="1"/>
</dbReference>
<organism evidence="3">
    <name type="scientific">Kwoniella pini CBS 10737</name>
    <dbReference type="NCBI Taxonomy" id="1296096"/>
    <lineage>
        <taxon>Eukaryota</taxon>
        <taxon>Fungi</taxon>
        <taxon>Dikarya</taxon>
        <taxon>Basidiomycota</taxon>
        <taxon>Agaricomycotina</taxon>
        <taxon>Tremellomycetes</taxon>
        <taxon>Tremellales</taxon>
        <taxon>Cryptococcaceae</taxon>
        <taxon>Kwoniella</taxon>
    </lineage>
</organism>
<dbReference type="STRING" id="1296096.A0A1B9I8C5"/>
<dbReference type="GO" id="GO:0006396">
    <property type="term" value="P:RNA processing"/>
    <property type="evidence" value="ECO:0007669"/>
    <property type="project" value="InterPro"/>
</dbReference>
<reference evidence="3" key="2">
    <citation type="submission" date="2016-07" db="EMBL/GenBank/DDBJ databases">
        <title>Evolution of pathogenesis and genome organization in the Tremellales.</title>
        <authorList>
            <person name="Cuomo C."/>
            <person name="Litvintseva A."/>
            <person name="Heitman J."/>
            <person name="Chen Y."/>
            <person name="Sun S."/>
            <person name="Springer D."/>
            <person name="Dromer F."/>
            <person name="Young S."/>
            <person name="Zeng Q."/>
            <person name="Chapman S."/>
            <person name="Gujja S."/>
            <person name="Saif S."/>
            <person name="Birren B."/>
        </authorList>
    </citation>
    <scope>NUCLEOTIDE SEQUENCE</scope>
    <source>
        <strain evidence="3">CBS 10737</strain>
    </source>
</reference>
<dbReference type="InterPro" id="IPR036389">
    <property type="entry name" value="RNase_III_sf"/>
</dbReference>
<sequence length="492" mass="54483">MRYQVSENGNNSLFSFVLPPLPKFPLPPLPNIKDQHLYRQVITHVSVQQLNRRSVMALAKPDDDHEKAVDYEKLEHVGDGLLESIASGLINDMYPWLRQGGAAIIRDHLVSNATLAQISVFYNLPQLINAREESLEYVRSSEKIQASVLEAWIAGVFYSYLSHGPGSHLFIDEEGVIEYQEGVPPNNEDLESTSQDDTTLNKDEELVEGIEEANFDDNAPKGLQPAIEPKIFTPQVDKSSFIDLTGSNKIGSVPKVSHITDLEDMISVMMTTAITTATSKTSLTSAVVKPLSGDAKSMEDSQQIHSESSSSAIQRSNSHTPAATIGSKISTQLKETTNHLTVTSSKSNMPAKRTKGQAYDYLISWLVPLLTPCCEWIYATLLEEQTKILIELPAGNVKLIIPEEWKDEDRKSVGMPQALSQHPWIRGSGSRPSYVKQPMPGQRWKVVCTAIDLDGEKWQVPYLCSSALMREKANVFVGLAKVSGIPLKARRT</sequence>
<dbReference type="OrthoDB" id="2392202at2759"/>
<dbReference type="InterPro" id="IPR000999">
    <property type="entry name" value="RNase_III_dom"/>
</dbReference>
<dbReference type="SUPFAM" id="SSF69065">
    <property type="entry name" value="RNase III domain-like"/>
    <property type="match status" value="1"/>
</dbReference>
<feature type="region of interest" description="Disordered" evidence="1">
    <location>
        <begin position="294"/>
        <end position="325"/>
    </location>
</feature>
<dbReference type="SMART" id="SM00535">
    <property type="entry name" value="RIBOc"/>
    <property type="match status" value="1"/>
</dbReference>
<dbReference type="Pfam" id="PF00636">
    <property type="entry name" value="Ribonuclease_3"/>
    <property type="match status" value="1"/>
</dbReference>
<name>A0A1B9I8C5_9TREE</name>
<evidence type="ECO:0000259" key="2">
    <source>
        <dbReference type="PROSITE" id="PS50142"/>
    </source>
</evidence>
<feature type="compositionally biased region" description="Low complexity" evidence="1">
    <location>
        <begin position="301"/>
        <end position="318"/>
    </location>
</feature>
<dbReference type="Gene3D" id="1.10.1520.10">
    <property type="entry name" value="Ribonuclease III domain"/>
    <property type="match status" value="1"/>
</dbReference>
<evidence type="ECO:0000256" key="1">
    <source>
        <dbReference type="SAM" id="MobiDB-lite"/>
    </source>
</evidence>
<dbReference type="CDD" id="cd00593">
    <property type="entry name" value="RIBOc"/>
    <property type="match status" value="1"/>
</dbReference>
<dbReference type="AlphaFoldDB" id="A0A1B9I8C5"/>
<feature type="domain" description="RNase III" evidence="2">
    <location>
        <begin position="32"/>
        <end position="161"/>
    </location>
</feature>